<dbReference type="PANTHER" id="PTHR30363:SF4">
    <property type="entry name" value="GLYCEROL-3-PHOSPHATE REGULON REPRESSOR"/>
    <property type="match status" value="1"/>
</dbReference>
<keyword evidence="9" id="KW-1185">Reference proteome</keyword>
<dbReference type="STRING" id="1332264.BW730_15275"/>
<dbReference type="GO" id="GO:0003677">
    <property type="term" value="F:DNA binding"/>
    <property type="evidence" value="ECO:0007669"/>
    <property type="project" value="UniProtKB-KW"/>
</dbReference>
<evidence type="ECO:0000256" key="4">
    <source>
        <dbReference type="ARBA" id="ARBA00023125"/>
    </source>
</evidence>
<dbReference type="InterPro" id="IPR014036">
    <property type="entry name" value="DeoR-like_C"/>
</dbReference>
<evidence type="ECO:0000256" key="2">
    <source>
        <dbReference type="ARBA" id="ARBA00022491"/>
    </source>
</evidence>
<keyword evidence="2" id="KW-0678">Repressor</keyword>
<dbReference type="EMBL" id="CP019606">
    <property type="protein sequence ID" value="AQP48661.1"/>
    <property type="molecule type" value="Genomic_DNA"/>
</dbReference>
<keyword evidence="3" id="KW-0805">Transcription regulation</keyword>
<dbReference type="RefSeq" id="WP_077687008.1">
    <property type="nucleotide sequence ID" value="NZ_CP019606.1"/>
</dbReference>
<dbReference type="PROSITE" id="PS00894">
    <property type="entry name" value="HTH_DEOR_1"/>
    <property type="match status" value="1"/>
</dbReference>
<evidence type="ECO:0000256" key="6">
    <source>
        <dbReference type="ARBA" id="ARBA00024937"/>
    </source>
</evidence>
<evidence type="ECO:0000259" key="7">
    <source>
        <dbReference type="PROSITE" id="PS51000"/>
    </source>
</evidence>
<dbReference type="InterPro" id="IPR036388">
    <property type="entry name" value="WH-like_DNA-bd_sf"/>
</dbReference>
<dbReference type="InterPro" id="IPR036390">
    <property type="entry name" value="WH_DNA-bd_sf"/>
</dbReference>
<feature type="domain" description="HTH deoR-type" evidence="7">
    <location>
        <begin position="3"/>
        <end position="57"/>
    </location>
</feature>
<keyword evidence="5" id="KW-0804">Transcription</keyword>
<sequence length="251" mass="26150">MQRSLRHKTIIQALGEGEVRVVDLMRLTGASSITIRRDLAELAAVGALERTHGGARRPLKRGAPMPFASRREADQHVKAALARRAAVLIADDESVILDNGTTCYSVAQELAGRPLTVLALSLHAAAALASRPGASVSTPGGPVETDTLALVGSAAMTAVLNFRADVALLGACSAAPEDGLTSTTFEDAELKRAVIAASRRRILVTSAGKLSRTASFRFGDPADLTHLVTTADAPADALHAYRCAGVEILLA</sequence>
<dbReference type="PRINTS" id="PR00037">
    <property type="entry name" value="HTHLACR"/>
</dbReference>
<comment type="function">
    <text evidence="6">Repressor of the lactose catabolism operon. Galactose-6-phosphate is the inducer.</text>
</comment>
<dbReference type="InterPro" id="IPR001034">
    <property type="entry name" value="DeoR_HTH"/>
</dbReference>
<gene>
    <name evidence="8" type="ORF">BW730_15275</name>
</gene>
<dbReference type="InterPro" id="IPR037171">
    <property type="entry name" value="NagB/RpiA_transferase-like"/>
</dbReference>
<dbReference type="Pfam" id="PF08220">
    <property type="entry name" value="HTH_DeoR"/>
    <property type="match status" value="1"/>
</dbReference>
<dbReference type="GO" id="GO:0003700">
    <property type="term" value="F:DNA-binding transcription factor activity"/>
    <property type="evidence" value="ECO:0007669"/>
    <property type="project" value="InterPro"/>
</dbReference>
<organism evidence="8 9">
    <name type="scientific">Tessaracoccus aquimaris</name>
    <dbReference type="NCBI Taxonomy" id="1332264"/>
    <lineage>
        <taxon>Bacteria</taxon>
        <taxon>Bacillati</taxon>
        <taxon>Actinomycetota</taxon>
        <taxon>Actinomycetes</taxon>
        <taxon>Propionibacteriales</taxon>
        <taxon>Propionibacteriaceae</taxon>
        <taxon>Tessaracoccus</taxon>
    </lineage>
</organism>
<dbReference type="SMART" id="SM01134">
    <property type="entry name" value="DeoRC"/>
    <property type="match status" value="1"/>
</dbReference>
<dbReference type="PROSITE" id="PS51000">
    <property type="entry name" value="HTH_DEOR_2"/>
    <property type="match status" value="1"/>
</dbReference>
<dbReference type="AlphaFoldDB" id="A0A1Q2CRC7"/>
<dbReference type="SMART" id="SM00420">
    <property type="entry name" value="HTH_DEOR"/>
    <property type="match status" value="1"/>
</dbReference>
<dbReference type="Gene3D" id="1.10.10.10">
    <property type="entry name" value="Winged helix-like DNA-binding domain superfamily/Winged helix DNA-binding domain"/>
    <property type="match status" value="1"/>
</dbReference>
<dbReference type="PANTHER" id="PTHR30363">
    <property type="entry name" value="HTH-TYPE TRANSCRIPTIONAL REGULATOR SRLR-RELATED"/>
    <property type="match status" value="1"/>
</dbReference>
<reference evidence="9" key="1">
    <citation type="submission" date="2017-02" db="EMBL/GenBank/DDBJ databases">
        <title>Tessaracoccus aquaemaris sp. nov., isolated from the intestine of a Korean rockfish, Sebastes schlegelii, in a marine aquaculture pond.</title>
        <authorList>
            <person name="Tak E.J."/>
            <person name="Bae J.-W."/>
        </authorList>
    </citation>
    <scope>NUCLEOTIDE SEQUENCE [LARGE SCALE GENOMIC DNA]</scope>
    <source>
        <strain evidence="9">NSG39</strain>
    </source>
</reference>
<protein>
    <recommendedName>
        <fullName evidence="1">Lactose phosphotransferase system repressor</fullName>
    </recommendedName>
</protein>
<dbReference type="OrthoDB" id="7688673at2"/>
<dbReference type="InterPro" id="IPR050313">
    <property type="entry name" value="Carb_Metab_HTH_regulators"/>
</dbReference>
<dbReference type="SUPFAM" id="SSF46785">
    <property type="entry name" value="Winged helix' DNA-binding domain"/>
    <property type="match status" value="1"/>
</dbReference>
<dbReference type="SUPFAM" id="SSF100950">
    <property type="entry name" value="NagB/RpiA/CoA transferase-like"/>
    <property type="match status" value="1"/>
</dbReference>
<dbReference type="Pfam" id="PF00455">
    <property type="entry name" value="DeoRC"/>
    <property type="match status" value="1"/>
</dbReference>
<dbReference type="Proteomes" id="UP000188145">
    <property type="component" value="Chromosome"/>
</dbReference>
<proteinExistence type="predicted"/>
<accession>A0A1Q2CRC7</accession>
<evidence type="ECO:0000256" key="3">
    <source>
        <dbReference type="ARBA" id="ARBA00023015"/>
    </source>
</evidence>
<evidence type="ECO:0000313" key="9">
    <source>
        <dbReference type="Proteomes" id="UP000188145"/>
    </source>
</evidence>
<evidence type="ECO:0000256" key="5">
    <source>
        <dbReference type="ARBA" id="ARBA00023163"/>
    </source>
</evidence>
<evidence type="ECO:0000256" key="1">
    <source>
        <dbReference type="ARBA" id="ARBA00021390"/>
    </source>
</evidence>
<keyword evidence="4" id="KW-0238">DNA-binding</keyword>
<name>A0A1Q2CRC7_9ACTN</name>
<evidence type="ECO:0000313" key="8">
    <source>
        <dbReference type="EMBL" id="AQP48661.1"/>
    </source>
</evidence>
<dbReference type="KEGG" id="tes:BW730_15275"/>
<dbReference type="InterPro" id="IPR018356">
    <property type="entry name" value="Tscrpt_reg_HTH_DeoR_CS"/>
</dbReference>